<organism evidence="1 2">
    <name type="scientific">Protopolystoma xenopodis</name>
    <dbReference type="NCBI Taxonomy" id="117903"/>
    <lineage>
        <taxon>Eukaryota</taxon>
        <taxon>Metazoa</taxon>
        <taxon>Spiralia</taxon>
        <taxon>Lophotrochozoa</taxon>
        <taxon>Platyhelminthes</taxon>
        <taxon>Monogenea</taxon>
        <taxon>Polyopisthocotylea</taxon>
        <taxon>Polystomatidea</taxon>
        <taxon>Polystomatidae</taxon>
        <taxon>Protopolystoma</taxon>
    </lineage>
</organism>
<comment type="caution">
    <text evidence="1">The sequence shown here is derived from an EMBL/GenBank/DDBJ whole genome shotgun (WGS) entry which is preliminary data.</text>
</comment>
<reference evidence="1" key="1">
    <citation type="submission" date="2018-11" db="EMBL/GenBank/DDBJ databases">
        <authorList>
            <consortium name="Pathogen Informatics"/>
        </authorList>
    </citation>
    <scope>NUCLEOTIDE SEQUENCE</scope>
</reference>
<dbReference type="Proteomes" id="UP000784294">
    <property type="component" value="Unassembled WGS sequence"/>
</dbReference>
<keyword evidence="2" id="KW-1185">Reference proteome</keyword>
<name>A0A3S5FG20_9PLAT</name>
<evidence type="ECO:0000313" key="2">
    <source>
        <dbReference type="Proteomes" id="UP000784294"/>
    </source>
</evidence>
<proteinExistence type="predicted"/>
<dbReference type="EMBL" id="CAAALY010249819">
    <property type="protein sequence ID" value="VEL35427.1"/>
    <property type="molecule type" value="Genomic_DNA"/>
</dbReference>
<sequence>MCGNVKKQSSLEELTFWEPKLTGFTKPCLSALASAPSHSIEIMASQAEEFGSKGEAEPDWRQDLSLVITPVFHESSTEISHPSPVHRIHNMQSANKFVIAEADDQTMETE</sequence>
<gene>
    <name evidence="1" type="ORF">PXEA_LOCUS28867</name>
</gene>
<dbReference type="AlphaFoldDB" id="A0A3S5FG20"/>
<protein>
    <submittedName>
        <fullName evidence="1">Uncharacterized protein</fullName>
    </submittedName>
</protein>
<evidence type="ECO:0000313" key="1">
    <source>
        <dbReference type="EMBL" id="VEL35427.1"/>
    </source>
</evidence>
<accession>A0A3S5FG20</accession>